<feature type="compositionally biased region" description="Low complexity" evidence="10">
    <location>
        <begin position="198"/>
        <end position="214"/>
    </location>
</feature>
<keyword evidence="2" id="KW-0863">Zinc-finger</keyword>
<dbReference type="AlphaFoldDB" id="Q4S9C6"/>
<evidence type="ECO:0000259" key="12">
    <source>
        <dbReference type="PROSITE" id="PS51719"/>
    </source>
</evidence>
<evidence type="ECO:0000256" key="5">
    <source>
        <dbReference type="ARBA" id="ARBA00023125"/>
    </source>
</evidence>
<keyword evidence="7" id="KW-0675">Receptor</keyword>
<feature type="region of interest" description="Disordered" evidence="10">
    <location>
        <begin position="128"/>
        <end position="214"/>
    </location>
</feature>
<dbReference type="InterPro" id="IPR001723">
    <property type="entry name" value="Nuclear_hrmn_rcpt"/>
</dbReference>
<dbReference type="InterPro" id="IPR035500">
    <property type="entry name" value="NHR-like_dom_sf"/>
</dbReference>
<dbReference type="InterPro" id="IPR050234">
    <property type="entry name" value="Nuclear_hormone_rcpt_NR1"/>
</dbReference>
<evidence type="ECO:0000256" key="6">
    <source>
        <dbReference type="ARBA" id="ARBA00023163"/>
    </source>
</evidence>
<comment type="similarity">
    <text evidence="9">Belongs to the TRAFAC class TrmE-Era-EngA-EngB-Septin-like GTPase superfamily. Septin GTPase family.</text>
</comment>
<organism evidence="13">
    <name type="scientific">Tetraodon nigroviridis</name>
    <name type="common">Spotted green pufferfish</name>
    <name type="synonym">Chelonodon nigroviridis</name>
    <dbReference type="NCBI Taxonomy" id="99883"/>
    <lineage>
        <taxon>Eukaryota</taxon>
        <taxon>Metazoa</taxon>
        <taxon>Chordata</taxon>
        <taxon>Craniata</taxon>
        <taxon>Vertebrata</taxon>
        <taxon>Euteleostomi</taxon>
        <taxon>Actinopterygii</taxon>
        <taxon>Neopterygii</taxon>
        <taxon>Teleostei</taxon>
        <taxon>Neoteleostei</taxon>
        <taxon>Acanthomorphata</taxon>
        <taxon>Eupercaria</taxon>
        <taxon>Tetraodontiformes</taxon>
        <taxon>Tetradontoidea</taxon>
        <taxon>Tetraodontidae</taxon>
        <taxon>Tetraodon</taxon>
    </lineage>
</organism>
<dbReference type="PROSITE" id="PS51719">
    <property type="entry name" value="G_SEPTIN"/>
    <property type="match status" value="1"/>
</dbReference>
<feature type="region of interest" description="Disordered" evidence="10">
    <location>
        <begin position="1"/>
        <end position="26"/>
    </location>
</feature>
<keyword evidence="9" id="KW-0547">Nucleotide-binding</keyword>
<dbReference type="InterPro" id="IPR027417">
    <property type="entry name" value="P-loop_NTPase"/>
</dbReference>
<evidence type="ECO:0000256" key="9">
    <source>
        <dbReference type="RuleBase" id="RU004560"/>
    </source>
</evidence>
<dbReference type="GO" id="GO:0045944">
    <property type="term" value="P:positive regulation of transcription by RNA polymerase II"/>
    <property type="evidence" value="ECO:0007669"/>
    <property type="project" value="TreeGrafter"/>
</dbReference>
<dbReference type="KEGG" id="tng:GSTEN00021954G001"/>
<feature type="compositionally biased region" description="Low complexity" evidence="10">
    <location>
        <begin position="166"/>
        <end position="178"/>
    </location>
</feature>
<feature type="compositionally biased region" description="Basic and acidic residues" evidence="10">
    <location>
        <begin position="340"/>
        <end position="354"/>
    </location>
</feature>
<evidence type="ECO:0000256" key="1">
    <source>
        <dbReference type="ARBA" id="ARBA00022723"/>
    </source>
</evidence>
<feature type="compositionally biased region" description="Low complexity" evidence="10">
    <location>
        <begin position="128"/>
        <end position="146"/>
    </location>
</feature>
<keyword evidence="1" id="KW-0479">Metal-binding</keyword>
<name>Q4S9C6_TETNG</name>
<dbReference type="Gene3D" id="1.10.565.10">
    <property type="entry name" value="Retinoid X Receptor"/>
    <property type="match status" value="1"/>
</dbReference>
<dbReference type="GO" id="GO:0008270">
    <property type="term" value="F:zinc ion binding"/>
    <property type="evidence" value="ECO:0007669"/>
    <property type="project" value="UniProtKB-KW"/>
</dbReference>
<dbReference type="GO" id="GO:0004879">
    <property type="term" value="F:nuclear receptor activity"/>
    <property type="evidence" value="ECO:0007669"/>
    <property type="project" value="TreeGrafter"/>
</dbReference>
<dbReference type="GO" id="GO:0009755">
    <property type="term" value="P:hormone-mediated signaling pathway"/>
    <property type="evidence" value="ECO:0007669"/>
    <property type="project" value="TreeGrafter"/>
</dbReference>
<evidence type="ECO:0000256" key="7">
    <source>
        <dbReference type="ARBA" id="ARBA00023170"/>
    </source>
</evidence>
<dbReference type="OrthoDB" id="7634782at2759"/>
<dbReference type="PRINTS" id="PR00398">
    <property type="entry name" value="STRDHORMONER"/>
</dbReference>
<evidence type="ECO:0000313" key="13">
    <source>
        <dbReference type="EMBL" id="CAG02756.1"/>
    </source>
</evidence>
<dbReference type="GO" id="GO:0005525">
    <property type="term" value="F:GTP binding"/>
    <property type="evidence" value="ECO:0007669"/>
    <property type="project" value="UniProtKB-KW"/>
</dbReference>
<dbReference type="Gene3D" id="3.40.50.300">
    <property type="entry name" value="P-loop containing nucleotide triphosphate hydrolases"/>
    <property type="match status" value="1"/>
</dbReference>
<dbReference type="SUPFAM" id="SSF57716">
    <property type="entry name" value="Glucocorticoid receptor-like (DNA-binding domain)"/>
    <property type="match status" value="2"/>
</dbReference>
<evidence type="ECO:0000256" key="4">
    <source>
        <dbReference type="ARBA" id="ARBA00023015"/>
    </source>
</evidence>
<protein>
    <submittedName>
        <fullName evidence="13">Chromosome undetermined SCAF14699, whole genome shotgun sequence</fullName>
    </submittedName>
</protein>
<reference evidence="13" key="2">
    <citation type="submission" date="2004-02" db="EMBL/GenBank/DDBJ databases">
        <authorList>
            <consortium name="Genoscope"/>
            <consortium name="Whitehead Institute Centre for Genome Research"/>
        </authorList>
    </citation>
    <scope>NUCLEOTIDE SEQUENCE</scope>
</reference>
<dbReference type="InterPro" id="IPR013088">
    <property type="entry name" value="Znf_NHR/GATA"/>
</dbReference>
<keyword evidence="9" id="KW-0342">GTP-binding</keyword>
<evidence type="ECO:0000256" key="10">
    <source>
        <dbReference type="SAM" id="MobiDB-lite"/>
    </source>
</evidence>
<feature type="domain" description="Septin-type G" evidence="12">
    <location>
        <begin position="443"/>
        <end position="573"/>
    </location>
</feature>
<evidence type="ECO:0000259" key="11">
    <source>
        <dbReference type="PROSITE" id="PS51030"/>
    </source>
</evidence>
<accession>Q4S9C6</accession>
<dbReference type="InterPro" id="IPR001628">
    <property type="entry name" value="Znf_hrmn_rcpt"/>
</dbReference>
<dbReference type="Pfam" id="PF00735">
    <property type="entry name" value="Septin"/>
    <property type="match status" value="1"/>
</dbReference>
<dbReference type="GO" id="GO:0000978">
    <property type="term" value="F:RNA polymerase II cis-regulatory region sequence-specific DNA binding"/>
    <property type="evidence" value="ECO:0007669"/>
    <property type="project" value="TreeGrafter"/>
</dbReference>
<keyword evidence="8" id="KW-0539">Nucleus</keyword>
<feature type="region of interest" description="Disordered" evidence="10">
    <location>
        <begin position="582"/>
        <end position="610"/>
    </location>
</feature>
<evidence type="ECO:0000256" key="2">
    <source>
        <dbReference type="ARBA" id="ARBA00022771"/>
    </source>
</evidence>
<feature type="domain" description="Nuclear receptor" evidence="11">
    <location>
        <begin position="639"/>
        <end position="742"/>
    </location>
</feature>
<dbReference type="GO" id="GO:0030154">
    <property type="term" value="P:cell differentiation"/>
    <property type="evidence" value="ECO:0007669"/>
    <property type="project" value="TreeGrafter"/>
</dbReference>
<dbReference type="EMBL" id="CAAE01014699">
    <property type="protein sequence ID" value="CAG02756.1"/>
    <property type="molecule type" value="Genomic_DNA"/>
</dbReference>
<dbReference type="FunFam" id="3.30.50.10:FF:000084">
    <property type="entry name" value="PPARA"/>
    <property type="match status" value="1"/>
</dbReference>
<keyword evidence="6" id="KW-0804">Transcription</keyword>
<dbReference type="PANTHER" id="PTHR24082:SF112">
    <property type="entry name" value="NUCLEAR RECEPTOR SUBFAMILY 1 GROUP D MEMBER 2"/>
    <property type="match status" value="1"/>
</dbReference>
<dbReference type="SUPFAM" id="SSF48508">
    <property type="entry name" value="Nuclear receptor ligand-binding domain"/>
    <property type="match status" value="1"/>
</dbReference>
<dbReference type="PROSITE" id="PS51030">
    <property type="entry name" value="NUCLEAR_REC_DBD_2"/>
    <property type="match status" value="1"/>
</dbReference>
<proteinExistence type="inferred from homology"/>
<dbReference type="PANTHER" id="PTHR24082">
    <property type="entry name" value="NUCLEAR HORMONE RECEPTOR"/>
    <property type="match status" value="1"/>
</dbReference>
<feature type="region of interest" description="Disordered" evidence="10">
    <location>
        <begin position="325"/>
        <end position="356"/>
    </location>
</feature>
<keyword evidence="3" id="KW-0862">Zinc</keyword>
<dbReference type="InterPro" id="IPR030379">
    <property type="entry name" value="G_SEPTIN_dom"/>
</dbReference>
<evidence type="ECO:0000256" key="8">
    <source>
        <dbReference type="ARBA" id="ARBA00023242"/>
    </source>
</evidence>
<evidence type="ECO:0000256" key="3">
    <source>
        <dbReference type="ARBA" id="ARBA00022833"/>
    </source>
</evidence>
<dbReference type="Gene3D" id="3.30.50.10">
    <property type="entry name" value="Erythroid Transcription Factor GATA-1, subunit A"/>
    <property type="match status" value="2"/>
</dbReference>
<keyword evidence="4" id="KW-0805">Transcription regulation</keyword>
<dbReference type="Pfam" id="PF00105">
    <property type="entry name" value="zf-C4"/>
    <property type="match status" value="3"/>
</dbReference>
<sequence>MVVDVPPTARSPQQRGQGLEKTGRASSSNKSCITKINGMVLLCKVCGDVASGFHYGVHACEGCKVLQDPPPPFTGFFRRASSRTSSIRSVLKWRTAPSFGSTGTAVSSAASRSAWQWACPETCPQDSESVMSMDTNSSSASSCGSDSGEDEVALGGPHPGAFAYRQQGQSQQSQASRSLVAAPTEAGCDTAWRSQQSRRAGTAGTKTRRPTATARTWSTLRTGRRRVAPRSSSATAPPAVTLQETRTRWHGFQRHAGSRGHDEPSSCPNGRTRLVSLSVATAEVFALLLICPMNTSPYVSPNKSSQEIWEEFSYELHPSCAGGGGLCQEDPGLPGSPQERPSEPAEGRNLRGEQDGPASTHVLMVRFASLFDAAERTLTFLSGKRYSLDTLCSLGAGELLLSMCEFSEKLAALRLDSEEMSLFTAVVLVSAGPKGRGGPAGPADPGLRNLIAENHGDESATTFTKLLLKLSRLRSLNNLHSEELLSFKVEQSKVLVKEGSVQLLLTIVDTPGFGDAVDNSNCWQPVIDHIDSKFEDYLNSESRVNRRQMPDSRIHCCLYFIAPSGHGVQMVGLRGFCWRAEDEEGHQSGPPPEEGWGQGPELDPSGPGWRPEDLWGDVLPTWQLWSTSLEVTAEINGMVLLCKVCGDVASGFHYGVHACEGCKVLQDPPPPFTCVPFLASPANSHVRVLQGFFRRSIQQNIQYKKCLKMENCTIVRINRNRCQQCRFKKCLAVGMSRDGERRFVRPGLT</sequence>
<reference evidence="13" key="1">
    <citation type="journal article" date="2004" name="Nature">
        <title>Genome duplication in the teleost fish Tetraodon nigroviridis reveals the early vertebrate proto-karyotype.</title>
        <authorList>
            <person name="Jaillon O."/>
            <person name="Aury J.-M."/>
            <person name="Brunet F."/>
            <person name="Petit J.-L."/>
            <person name="Stange-Thomann N."/>
            <person name="Mauceli E."/>
            <person name="Bouneau L."/>
            <person name="Fischer C."/>
            <person name="Ozouf-Costaz C."/>
            <person name="Bernot A."/>
            <person name="Nicaud S."/>
            <person name="Jaffe D."/>
            <person name="Fisher S."/>
            <person name="Lutfalla G."/>
            <person name="Dossat C."/>
            <person name="Segurens B."/>
            <person name="Dasilva C."/>
            <person name="Salanoubat M."/>
            <person name="Levy M."/>
            <person name="Boudet N."/>
            <person name="Castellano S."/>
            <person name="Anthouard V."/>
            <person name="Jubin C."/>
            <person name="Castelli V."/>
            <person name="Katinka M."/>
            <person name="Vacherie B."/>
            <person name="Biemont C."/>
            <person name="Skalli Z."/>
            <person name="Cattolico L."/>
            <person name="Poulain J."/>
            <person name="De Berardinis V."/>
            <person name="Cruaud C."/>
            <person name="Duprat S."/>
            <person name="Brottier P."/>
            <person name="Coutanceau J.-P."/>
            <person name="Gouzy J."/>
            <person name="Parra G."/>
            <person name="Lardier G."/>
            <person name="Chapple C."/>
            <person name="McKernan K.J."/>
            <person name="McEwan P."/>
            <person name="Bosak S."/>
            <person name="Kellis M."/>
            <person name="Volff J.-N."/>
            <person name="Guigo R."/>
            <person name="Zody M.C."/>
            <person name="Mesirov J."/>
            <person name="Lindblad-Toh K."/>
            <person name="Birren B."/>
            <person name="Nusbaum C."/>
            <person name="Kahn D."/>
            <person name="Robinson-Rechavi M."/>
            <person name="Laudet V."/>
            <person name="Schachter V."/>
            <person name="Quetier F."/>
            <person name="Saurin W."/>
            <person name="Scarpelli C."/>
            <person name="Wincker P."/>
            <person name="Lander E.S."/>
            <person name="Weissenbach J."/>
            <person name="Roest Crollius H."/>
        </authorList>
    </citation>
    <scope>NUCLEOTIDE SEQUENCE [LARGE SCALE GENOMIC DNA]</scope>
</reference>
<keyword evidence="5" id="KW-0238">DNA-binding</keyword>
<dbReference type="PRINTS" id="PR00047">
    <property type="entry name" value="STROIDFINGER"/>
</dbReference>
<dbReference type="GO" id="GO:0000122">
    <property type="term" value="P:negative regulation of transcription by RNA polymerase II"/>
    <property type="evidence" value="ECO:0007669"/>
    <property type="project" value="TreeGrafter"/>
</dbReference>
<gene>
    <name evidence="13" type="ORF">GSTENG00021954001</name>
</gene>
<dbReference type="SMART" id="SM00399">
    <property type="entry name" value="ZnF_C4"/>
    <property type="match status" value="2"/>
</dbReference>